<protein>
    <submittedName>
        <fullName evidence="1">Uncharacterized protein</fullName>
    </submittedName>
</protein>
<dbReference type="Proteomes" id="UP001183824">
    <property type="component" value="Unassembled WGS sequence"/>
</dbReference>
<proteinExistence type="predicted"/>
<evidence type="ECO:0000313" key="2">
    <source>
        <dbReference type="Proteomes" id="UP001183824"/>
    </source>
</evidence>
<reference evidence="2" key="1">
    <citation type="submission" date="2023-07" db="EMBL/GenBank/DDBJ databases">
        <title>30 novel species of actinomycetes from the DSMZ collection.</title>
        <authorList>
            <person name="Nouioui I."/>
        </authorList>
    </citation>
    <scope>NUCLEOTIDE SEQUENCE [LARGE SCALE GENOMIC DNA]</scope>
    <source>
        <strain evidence="2">DSM 41640</strain>
    </source>
</reference>
<accession>A0ABU2VR47</accession>
<dbReference type="EMBL" id="JAVREZ010000032">
    <property type="protein sequence ID" value="MDT0487768.1"/>
    <property type="molecule type" value="Genomic_DNA"/>
</dbReference>
<name>A0ABU2VR47_9ACTN</name>
<evidence type="ECO:0000313" key="1">
    <source>
        <dbReference type="EMBL" id="MDT0487768.1"/>
    </source>
</evidence>
<comment type="caution">
    <text evidence="1">The sequence shown here is derived from an EMBL/GenBank/DDBJ whole genome shotgun (WGS) entry which is preliminary data.</text>
</comment>
<keyword evidence="2" id="KW-1185">Reference proteome</keyword>
<dbReference type="RefSeq" id="WP_311720436.1">
    <property type="nucleotide sequence ID" value="NZ_JAVREZ010000032.1"/>
</dbReference>
<gene>
    <name evidence="1" type="ORF">RNB18_47690</name>
</gene>
<sequence length="125" mass="14018">MSDNVFSREVQRRTSEGMSYAQMEAMTRKIGGKEGTLTAAWWNKVALGESAPPPEPKCIPGVAGVLEVHDRDVALLICEQWYEVRPDDSIRELMERVVDKAESWLRSSISSLRERHRSSVNGAEG</sequence>
<organism evidence="1 2">
    <name type="scientific">Streptomyces doebereineriae</name>
    <dbReference type="NCBI Taxonomy" id="3075528"/>
    <lineage>
        <taxon>Bacteria</taxon>
        <taxon>Bacillati</taxon>
        <taxon>Actinomycetota</taxon>
        <taxon>Actinomycetes</taxon>
        <taxon>Kitasatosporales</taxon>
        <taxon>Streptomycetaceae</taxon>
        <taxon>Streptomyces</taxon>
    </lineage>
</organism>